<dbReference type="GeneID" id="83218826"/>
<accession>A0AAD7UT50</accession>
<dbReference type="RefSeq" id="XP_058337876.1">
    <property type="nucleotide sequence ID" value="XM_058491392.1"/>
</dbReference>
<evidence type="ECO:0000313" key="2">
    <source>
        <dbReference type="Proteomes" id="UP001234581"/>
    </source>
</evidence>
<dbReference type="EMBL" id="JARTCD010000089">
    <property type="protein sequence ID" value="KAJ8652962.1"/>
    <property type="molecule type" value="Genomic_DNA"/>
</dbReference>
<protein>
    <submittedName>
        <fullName evidence="1">Uncharacterized protein</fullName>
    </submittedName>
</protein>
<keyword evidence="2" id="KW-1185">Reference proteome</keyword>
<organism evidence="1 2">
    <name type="scientific">Lichtheimia ornata</name>
    <dbReference type="NCBI Taxonomy" id="688661"/>
    <lineage>
        <taxon>Eukaryota</taxon>
        <taxon>Fungi</taxon>
        <taxon>Fungi incertae sedis</taxon>
        <taxon>Mucoromycota</taxon>
        <taxon>Mucoromycotina</taxon>
        <taxon>Mucoromycetes</taxon>
        <taxon>Mucorales</taxon>
        <taxon>Lichtheimiaceae</taxon>
        <taxon>Lichtheimia</taxon>
    </lineage>
</organism>
<gene>
    <name evidence="1" type="ORF">O0I10_011425</name>
</gene>
<dbReference type="Proteomes" id="UP001234581">
    <property type="component" value="Unassembled WGS sequence"/>
</dbReference>
<reference evidence="1 2" key="1">
    <citation type="submission" date="2023-03" db="EMBL/GenBank/DDBJ databases">
        <title>Genome sequence of Lichtheimia ornata CBS 291.66.</title>
        <authorList>
            <person name="Mohabir J.T."/>
            <person name="Shea T.P."/>
            <person name="Kurbessoian T."/>
            <person name="Berby B."/>
            <person name="Fontaine J."/>
            <person name="Livny J."/>
            <person name="Gnirke A."/>
            <person name="Stajich J.E."/>
            <person name="Cuomo C.A."/>
        </authorList>
    </citation>
    <scope>NUCLEOTIDE SEQUENCE [LARGE SCALE GENOMIC DNA]</scope>
    <source>
        <strain evidence="1">CBS 291.66</strain>
    </source>
</reference>
<sequence>MWVIQRATCLVPFGFLMDAAIIGCRQGFIHLASLHAGYSASYLYFGPLEYSSMQVSLLSIVLCVRESVYRASFIGESCQGQRATSIASFSVSLPYYIVRWFSLLYHLLDTSFYLHLQRQGNKFYTFWCRQVLSRLIVVLVVDNSFNGYPATHACYRWIISATSKKQQ</sequence>
<name>A0AAD7UT50_9FUNG</name>
<comment type="caution">
    <text evidence="1">The sequence shown here is derived from an EMBL/GenBank/DDBJ whole genome shotgun (WGS) entry which is preliminary data.</text>
</comment>
<proteinExistence type="predicted"/>
<evidence type="ECO:0000313" key="1">
    <source>
        <dbReference type="EMBL" id="KAJ8652962.1"/>
    </source>
</evidence>
<dbReference type="AlphaFoldDB" id="A0AAD7UT50"/>